<evidence type="ECO:0000256" key="2">
    <source>
        <dbReference type="ARBA" id="ARBA00022729"/>
    </source>
</evidence>
<comment type="similarity">
    <text evidence="1 9">Belongs to the peptidase S11 family.</text>
</comment>
<evidence type="ECO:0000256" key="5">
    <source>
        <dbReference type="ARBA" id="ARBA00022984"/>
    </source>
</evidence>
<feature type="active site" evidence="7">
    <location>
        <position position="117"/>
    </location>
</feature>
<evidence type="ECO:0000313" key="13">
    <source>
        <dbReference type="Proteomes" id="UP000611629"/>
    </source>
</evidence>
<dbReference type="InterPro" id="IPR018044">
    <property type="entry name" value="Peptidase_S11"/>
</dbReference>
<gene>
    <name evidence="12" type="ORF">HZF24_05230</name>
</gene>
<dbReference type="GO" id="GO:0009002">
    <property type="term" value="F:serine-type D-Ala-D-Ala carboxypeptidase activity"/>
    <property type="evidence" value="ECO:0007669"/>
    <property type="project" value="InterPro"/>
</dbReference>
<evidence type="ECO:0000256" key="6">
    <source>
        <dbReference type="ARBA" id="ARBA00023316"/>
    </source>
</evidence>
<dbReference type="PANTHER" id="PTHR21581:SF33">
    <property type="entry name" value="D-ALANYL-D-ALANINE CARBOXYPEPTIDASE DACB"/>
    <property type="match status" value="1"/>
</dbReference>
<proteinExistence type="inferred from homology"/>
<evidence type="ECO:0000256" key="1">
    <source>
        <dbReference type="ARBA" id="ARBA00007164"/>
    </source>
</evidence>
<keyword evidence="4" id="KW-0133">Cell shape</keyword>
<name>A0A974GVN0_SEDHY</name>
<reference evidence="12" key="1">
    <citation type="submission" date="2020-07" db="EMBL/GenBank/DDBJ databases">
        <title>Genomic analysis of a strain of Sedimentibacter Hydroxybenzoicus DSM7310.</title>
        <authorList>
            <person name="Ma S."/>
        </authorList>
    </citation>
    <scope>NUCLEOTIDE SEQUENCE</scope>
    <source>
        <strain evidence="12">DSM 7310</strain>
    </source>
</reference>
<evidence type="ECO:0000259" key="11">
    <source>
        <dbReference type="Pfam" id="PF00768"/>
    </source>
</evidence>
<accession>A0A974GVN0</accession>
<dbReference type="GO" id="GO:0006508">
    <property type="term" value="P:proteolysis"/>
    <property type="evidence" value="ECO:0007669"/>
    <property type="project" value="InterPro"/>
</dbReference>
<dbReference type="PANTHER" id="PTHR21581">
    <property type="entry name" value="D-ALANYL-D-ALANINE CARBOXYPEPTIDASE"/>
    <property type="match status" value="1"/>
</dbReference>
<protein>
    <submittedName>
        <fullName evidence="12">D-alanyl-D-alanine carboxypeptidase</fullName>
    </submittedName>
</protein>
<organism evidence="12 13">
    <name type="scientific">Sedimentibacter hydroxybenzoicus DSM 7310</name>
    <dbReference type="NCBI Taxonomy" id="1123245"/>
    <lineage>
        <taxon>Bacteria</taxon>
        <taxon>Bacillati</taxon>
        <taxon>Bacillota</taxon>
        <taxon>Tissierellia</taxon>
        <taxon>Sedimentibacter</taxon>
    </lineage>
</organism>
<dbReference type="EMBL" id="JACBNQ010000003">
    <property type="protein sequence ID" value="NYB73538.1"/>
    <property type="molecule type" value="Genomic_DNA"/>
</dbReference>
<feature type="signal peptide" evidence="10">
    <location>
        <begin position="1"/>
        <end position="25"/>
    </location>
</feature>
<dbReference type="Pfam" id="PF00768">
    <property type="entry name" value="Peptidase_S11"/>
    <property type="match status" value="1"/>
</dbReference>
<feature type="active site" description="Acyl-ester intermediate" evidence="7">
    <location>
        <position position="64"/>
    </location>
</feature>
<feature type="domain" description="Peptidase S11 D-alanyl-D-alanine carboxypeptidase A N-terminal" evidence="11">
    <location>
        <begin position="26"/>
        <end position="251"/>
    </location>
</feature>
<feature type="binding site" evidence="8">
    <location>
        <position position="221"/>
    </location>
    <ligand>
        <name>substrate</name>
    </ligand>
</feature>
<keyword evidence="6" id="KW-0961">Cell wall biogenesis/degradation</keyword>
<dbReference type="PRINTS" id="PR00725">
    <property type="entry name" value="DADACBPTASE1"/>
</dbReference>
<dbReference type="Proteomes" id="UP000611629">
    <property type="component" value="Unassembled WGS sequence"/>
</dbReference>
<keyword evidence="3" id="KW-0378">Hydrolase</keyword>
<feature type="active site" description="Acyl-ester intermediate" evidence="7">
    <location>
        <position position="61"/>
    </location>
</feature>
<dbReference type="Gene3D" id="3.40.710.10">
    <property type="entry name" value="DD-peptidase/beta-lactamase superfamily"/>
    <property type="match status" value="1"/>
</dbReference>
<evidence type="ECO:0000256" key="8">
    <source>
        <dbReference type="PIRSR" id="PIRSR618044-2"/>
    </source>
</evidence>
<dbReference type="AlphaFoldDB" id="A0A974GVN0"/>
<evidence type="ECO:0000256" key="9">
    <source>
        <dbReference type="RuleBase" id="RU004016"/>
    </source>
</evidence>
<dbReference type="InterPro" id="IPR001967">
    <property type="entry name" value="Peptidase_S11_N"/>
</dbReference>
<dbReference type="InterPro" id="IPR012338">
    <property type="entry name" value="Beta-lactam/transpept-like"/>
</dbReference>
<dbReference type="GO" id="GO:0008360">
    <property type="term" value="P:regulation of cell shape"/>
    <property type="evidence" value="ECO:0007669"/>
    <property type="project" value="UniProtKB-KW"/>
</dbReference>
<dbReference type="GO" id="GO:0071555">
    <property type="term" value="P:cell wall organization"/>
    <property type="evidence" value="ECO:0007669"/>
    <property type="project" value="UniProtKB-KW"/>
</dbReference>
<dbReference type="SUPFAM" id="SSF56601">
    <property type="entry name" value="beta-lactamase/transpeptidase-like"/>
    <property type="match status" value="1"/>
</dbReference>
<evidence type="ECO:0000256" key="10">
    <source>
        <dbReference type="SAM" id="SignalP"/>
    </source>
</evidence>
<keyword evidence="13" id="KW-1185">Reference proteome</keyword>
<evidence type="ECO:0000313" key="12">
    <source>
        <dbReference type="EMBL" id="NYB73538.1"/>
    </source>
</evidence>
<feature type="chain" id="PRO_5039467842" evidence="10">
    <location>
        <begin position="26"/>
        <end position="348"/>
    </location>
</feature>
<evidence type="ECO:0000256" key="4">
    <source>
        <dbReference type="ARBA" id="ARBA00022960"/>
    </source>
</evidence>
<keyword evidence="2 10" id="KW-0732">Signal</keyword>
<dbReference type="GO" id="GO:0009252">
    <property type="term" value="P:peptidoglycan biosynthetic process"/>
    <property type="evidence" value="ECO:0007669"/>
    <property type="project" value="UniProtKB-KW"/>
</dbReference>
<evidence type="ECO:0000256" key="7">
    <source>
        <dbReference type="PIRSR" id="PIRSR618044-1"/>
    </source>
</evidence>
<dbReference type="RefSeq" id="WP_179237348.1">
    <property type="nucleotide sequence ID" value="NZ_JACBNQ010000003.1"/>
</dbReference>
<keyword evidence="12" id="KW-0645">Protease</keyword>
<keyword evidence="12" id="KW-0121">Carboxypeptidase</keyword>
<evidence type="ECO:0000256" key="3">
    <source>
        <dbReference type="ARBA" id="ARBA00022801"/>
    </source>
</evidence>
<keyword evidence="5" id="KW-0573">Peptidoglycan synthesis</keyword>
<comment type="caution">
    <text evidence="12">The sequence shown here is derived from an EMBL/GenBank/DDBJ whole genome shotgun (WGS) entry which is preliminary data.</text>
</comment>
<sequence>MPKRKIWTVCLITSCFLLYSSFLHKAEAIPDIYAQSYIVVDAKSGRIIGSKNPDTKLPIASTTKIMTAILAIESIEDYDKKIEVPASCVGIEGSSIYLKPKQKVSIRDLLYGTMLRSGNDAAQTLAEFAGRNNDGGFIEMMNSRAKELGAFNSNFVNPHGLNSDNHYSTAYDLALISSHAMKNDLFKEITSAEKYKADSLNTYLYNKNKVVYEYEYGTGIKIGYTKAAGRCLVASAEKDGTEIIVVVLNDNNWFQDSYKIFDWAFENYKSYQIVEQGQFAGRAADGTPVFIDRSFSYILADEEKDKLRFESEITVPHIINNRRTNICGTFRVYIGDEIIHTGSLVSDY</sequence>